<keyword evidence="2" id="KW-0732">Signal</keyword>
<reference evidence="3 4" key="1">
    <citation type="journal article" date="2018" name="Science">
        <title>The opium poppy genome and morphinan production.</title>
        <authorList>
            <person name="Guo L."/>
            <person name="Winzer T."/>
            <person name="Yang X."/>
            <person name="Li Y."/>
            <person name="Ning Z."/>
            <person name="He Z."/>
            <person name="Teodor R."/>
            <person name="Lu Y."/>
            <person name="Bowser T.A."/>
            <person name="Graham I.A."/>
            <person name="Ye K."/>
        </authorList>
    </citation>
    <scope>NUCLEOTIDE SEQUENCE [LARGE SCALE GENOMIC DNA]</scope>
    <source>
        <strain evidence="4">cv. HN1</strain>
        <tissue evidence="3">Leaves</tissue>
    </source>
</reference>
<proteinExistence type="predicted"/>
<dbReference type="EMBL" id="CM010717">
    <property type="protein sequence ID" value="RZC55937.1"/>
    <property type="molecule type" value="Genomic_DNA"/>
</dbReference>
<dbReference type="OMA" id="WRNICIP"/>
<feature type="region of interest" description="Disordered" evidence="1">
    <location>
        <begin position="196"/>
        <end position="274"/>
    </location>
</feature>
<name>A0A4Y7J552_PAPSO</name>
<feature type="chain" id="PRO_5021296979" evidence="2">
    <location>
        <begin position="37"/>
        <end position="316"/>
    </location>
</feature>
<evidence type="ECO:0000313" key="3">
    <source>
        <dbReference type="EMBL" id="RZC55937.1"/>
    </source>
</evidence>
<evidence type="ECO:0000313" key="4">
    <source>
        <dbReference type="Proteomes" id="UP000316621"/>
    </source>
</evidence>
<gene>
    <name evidence="3" type="ORF">C5167_014788</name>
</gene>
<protein>
    <submittedName>
        <fullName evidence="3">Uncharacterized protein</fullName>
    </submittedName>
</protein>
<feature type="region of interest" description="Disordered" evidence="1">
    <location>
        <begin position="98"/>
        <end position="120"/>
    </location>
</feature>
<dbReference type="Gramene" id="RZC55937">
    <property type="protein sequence ID" value="RZC55937"/>
    <property type="gene ID" value="C5167_014788"/>
</dbReference>
<dbReference type="AlphaFoldDB" id="A0A4Y7J552"/>
<organism evidence="3 4">
    <name type="scientific">Papaver somniferum</name>
    <name type="common">Opium poppy</name>
    <dbReference type="NCBI Taxonomy" id="3469"/>
    <lineage>
        <taxon>Eukaryota</taxon>
        <taxon>Viridiplantae</taxon>
        <taxon>Streptophyta</taxon>
        <taxon>Embryophyta</taxon>
        <taxon>Tracheophyta</taxon>
        <taxon>Spermatophyta</taxon>
        <taxon>Magnoliopsida</taxon>
        <taxon>Ranunculales</taxon>
        <taxon>Papaveraceae</taxon>
        <taxon>Papaveroideae</taxon>
        <taxon>Papaver</taxon>
    </lineage>
</organism>
<evidence type="ECO:0000256" key="2">
    <source>
        <dbReference type="SAM" id="SignalP"/>
    </source>
</evidence>
<accession>A0A4Y7J552</accession>
<sequence>MAITRKKPNGFFPNSQMFAMIVCLSVCAEMAIMASAWRNICIPGDVYIDLGSEYRNPVCKDCTNWCKEQCSNLGTSMVSERCKINGNTRRCKCCCKGPTPTPSPSTTRSPPVAPSPPLDPDDFTGPVPWEYDICMPGQTRRNIKRPNGKDCMNKPVCEEECKKEGRVVARVECVACCGDRWYNQCCCGDRIPSPPPPSPPPPPPSPPPPSPPPPPPPSPPPPPPSPPPPSPPPPPPSPPPPSPPPPPPSPPPPSPSPPSSPPPSPSPPPPTNRCSFITTSTTDCSLCTHAVAGALPPCYHHQLQILIHPYSRQPSE</sequence>
<dbReference type="Proteomes" id="UP000316621">
    <property type="component" value="Chromosome 3"/>
</dbReference>
<dbReference type="PRINTS" id="PR01217">
    <property type="entry name" value="PRICHEXTENSN"/>
</dbReference>
<feature type="signal peptide" evidence="2">
    <location>
        <begin position="1"/>
        <end position="36"/>
    </location>
</feature>
<keyword evidence="4" id="KW-1185">Reference proteome</keyword>
<feature type="compositionally biased region" description="Pro residues" evidence="1">
    <location>
        <begin position="196"/>
        <end position="271"/>
    </location>
</feature>
<evidence type="ECO:0000256" key="1">
    <source>
        <dbReference type="SAM" id="MobiDB-lite"/>
    </source>
</evidence>